<keyword evidence="3" id="KW-0862">Zinc</keyword>
<keyword evidence="3" id="KW-0699">rRNA-binding</keyword>
<dbReference type="HAMAP" id="MF_01820">
    <property type="entry name" value="GTPase_RsgA"/>
    <property type="match status" value="1"/>
</dbReference>
<dbReference type="CDD" id="cd01854">
    <property type="entry name" value="YjeQ_EngC"/>
    <property type="match status" value="1"/>
</dbReference>
<dbReference type="InterPro" id="IPR004881">
    <property type="entry name" value="Ribosome_biogen_GTPase_RsgA"/>
</dbReference>
<dbReference type="PROSITE" id="PS50936">
    <property type="entry name" value="ENGC_GTPASE"/>
    <property type="match status" value="1"/>
</dbReference>
<gene>
    <name evidence="3 6" type="primary">rsgA</name>
    <name evidence="6" type="ORF">HY076_06660</name>
</gene>
<comment type="cofactor">
    <cofactor evidence="3">
        <name>Zn(2+)</name>
        <dbReference type="ChEBI" id="CHEBI:29105"/>
    </cofactor>
    <text evidence="3">Binds 1 zinc ion per subunit.</text>
</comment>
<dbReference type="InterPro" id="IPR010914">
    <property type="entry name" value="RsgA_GTPase_dom"/>
</dbReference>
<evidence type="ECO:0000256" key="2">
    <source>
        <dbReference type="ARBA" id="ARBA00023134"/>
    </source>
</evidence>
<evidence type="ECO:0000259" key="5">
    <source>
        <dbReference type="PROSITE" id="PS51721"/>
    </source>
</evidence>
<evidence type="ECO:0000256" key="3">
    <source>
        <dbReference type="HAMAP-Rule" id="MF_01820"/>
    </source>
</evidence>
<feature type="binding site" evidence="3">
    <location>
        <begin position="133"/>
        <end position="136"/>
    </location>
    <ligand>
        <name>GTP</name>
        <dbReference type="ChEBI" id="CHEBI:37565"/>
    </ligand>
</feature>
<dbReference type="PROSITE" id="PS51721">
    <property type="entry name" value="G_CP"/>
    <property type="match status" value="1"/>
</dbReference>
<feature type="binding site" evidence="3">
    <location>
        <position position="285"/>
    </location>
    <ligand>
        <name>Zn(2+)</name>
        <dbReference type="ChEBI" id="CHEBI:29105"/>
    </ligand>
</feature>
<dbReference type="GO" id="GO:0003924">
    <property type="term" value="F:GTPase activity"/>
    <property type="evidence" value="ECO:0007669"/>
    <property type="project" value="UniProtKB-UniRule"/>
</dbReference>
<proteinExistence type="inferred from homology"/>
<comment type="subunit">
    <text evidence="3">Monomer. Associates with 30S ribosomal subunit, binds 16S rRNA.</text>
</comment>
<dbReference type="Pfam" id="PF03193">
    <property type="entry name" value="RsgA_GTPase"/>
    <property type="match status" value="1"/>
</dbReference>
<feature type="binding site" evidence="3">
    <location>
        <position position="277"/>
    </location>
    <ligand>
        <name>Zn(2+)</name>
        <dbReference type="ChEBI" id="CHEBI:29105"/>
    </ligand>
</feature>
<dbReference type="EMBL" id="JACQAY010000216">
    <property type="protein sequence ID" value="MBI3539937.1"/>
    <property type="molecule type" value="Genomic_DNA"/>
</dbReference>
<dbReference type="GO" id="GO:0005737">
    <property type="term" value="C:cytoplasm"/>
    <property type="evidence" value="ECO:0007669"/>
    <property type="project" value="UniProtKB-SubCell"/>
</dbReference>
<feature type="domain" description="CP-type G" evidence="5">
    <location>
        <begin position="84"/>
        <end position="248"/>
    </location>
</feature>
<evidence type="ECO:0000313" key="7">
    <source>
        <dbReference type="Proteomes" id="UP000807850"/>
    </source>
</evidence>
<protein>
    <recommendedName>
        <fullName evidence="3">Small ribosomal subunit biogenesis GTPase RsgA</fullName>
        <ecNumber evidence="3">3.6.1.-</ecNumber>
    </recommendedName>
</protein>
<comment type="function">
    <text evidence="3">One of several proteins that assist in the late maturation steps of the functional core of the 30S ribosomal subunit. Helps release RbfA from mature subunits. May play a role in the assembly of ribosomal proteins into the subunit. Circularly permuted GTPase that catalyzes slow GTP hydrolysis, GTPase activity is stimulated by the 30S ribosomal subunit.</text>
</comment>
<dbReference type="PANTHER" id="PTHR32120">
    <property type="entry name" value="SMALL RIBOSOMAL SUBUNIT BIOGENESIS GTPASE RSGA"/>
    <property type="match status" value="1"/>
</dbReference>
<dbReference type="SUPFAM" id="SSF52540">
    <property type="entry name" value="P-loop containing nucleoside triphosphate hydrolases"/>
    <property type="match status" value="1"/>
</dbReference>
<organism evidence="6 7">
    <name type="scientific">Eiseniibacteriota bacterium</name>
    <dbReference type="NCBI Taxonomy" id="2212470"/>
    <lineage>
        <taxon>Bacteria</taxon>
        <taxon>Candidatus Eiseniibacteriota</taxon>
    </lineage>
</organism>
<keyword evidence="3" id="KW-0694">RNA-binding</keyword>
<dbReference type="GO" id="GO:0046872">
    <property type="term" value="F:metal ion binding"/>
    <property type="evidence" value="ECO:0007669"/>
    <property type="project" value="UniProtKB-KW"/>
</dbReference>
<dbReference type="Gene3D" id="1.10.40.50">
    <property type="entry name" value="Probable gtpase engc, domain 3"/>
    <property type="match status" value="1"/>
</dbReference>
<evidence type="ECO:0000256" key="1">
    <source>
        <dbReference type="ARBA" id="ARBA00022741"/>
    </source>
</evidence>
<keyword evidence="2 3" id="KW-0342">GTP-binding</keyword>
<evidence type="ECO:0000313" key="6">
    <source>
        <dbReference type="EMBL" id="MBI3539937.1"/>
    </source>
</evidence>
<keyword evidence="3" id="KW-0963">Cytoplasm</keyword>
<keyword evidence="1 3" id="KW-0547">Nucleotide-binding</keyword>
<feature type="binding site" evidence="3">
    <location>
        <position position="279"/>
    </location>
    <ligand>
        <name>Zn(2+)</name>
        <dbReference type="ChEBI" id="CHEBI:29105"/>
    </ligand>
</feature>
<reference evidence="6" key="1">
    <citation type="submission" date="2020-07" db="EMBL/GenBank/DDBJ databases">
        <title>Huge and variable diversity of episymbiotic CPR bacteria and DPANN archaea in groundwater ecosystems.</title>
        <authorList>
            <person name="He C.Y."/>
            <person name="Keren R."/>
            <person name="Whittaker M."/>
            <person name="Farag I.F."/>
            <person name="Doudna J."/>
            <person name="Cate J.H.D."/>
            <person name="Banfield J.F."/>
        </authorList>
    </citation>
    <scope>NUCLEOTIDE SEQUENCE</scope>
    <source>
        <strain evidence="6">NC_groundwater_928_Pr1_S-0.2um_72_17</strain>
    </source>
</reference>
<keyword evidence="3" id="KW-0479">Metal-binding</keyword>
<dbReference type="PANTHER" id="PTHR32120:SF11">
    <property type="entry name" value="SMALL RIBOSOMAL SUBUNIT BIOGENESIS GTPASE RSGA 1, MITOCHONDRIAL-RELATED"/>
    <property type="match status" value="1"/>
</dbReference>
<comment type="similarity">
    <text evidence="3">Belongs to the TRAFAC class YlqF/YawG GTPase family. RsgA subfamily.</text>
</comment>
<feature type="binding site" evidence="3">
    <location>
        <begin position="190"/>
        <end position="198"/>
    </location>
    <ligand>
        <name>GTP</name>
        <dbReference type="ChEBI" id="CHEBI:37565"/>
    </ligand>
</feature>
<evidence type="ECO:0000259" key="4">
    <source>
        <dbReference type="PROSITE" id="PS50936"/>
    </source>
</evidence>
<dbReference type="Gene3D" id="3.40.50.300">
    <property type="entry name" value="P-loop containing nucleotide triphosphate hydrolases"/>
    <property type="match status" value="1"/>
</dbReference>
<comment type="caution">
    <text evidence="6">The sequence shown here is derived from an EMBL/GenBank/DDBJ whole genome shotgun (WGS) entry which is preliminary data.</text>
</comment>
<dbReference type="AlphaFoldDB" id="A0A9D6L4Z7"/>
<dbReference type="EC" id="3.6.1.-" evidence="3"/>
<feature type="binding site" evidence="3">
    <location>
        <position position="272"/>
    </location>
    <ligand>
        <name>Zn(2+)</name>
        <dbReference type="ChEBI" id="CHEBI:29105"/>
    </ligand>
</feature>
<feature type="domain" description="EngC GTPase" evidence="4">
    <location>
        <begin position="93"/>
        <end position="246"/>
    </location>
</feature>
<dbReference type="GO" id="GO:0005525">
    <property type="term" value="F:GTP binding"/>
    <property type="evidence" value="ECO:0007669"/>
    <property type="project" value="UniProtKB-UniRule"/>
</dbReference>
<dbReference type="InterPro" id="IPR027417">
    <property type="entry name" value="P-loop_NTPase"/>
</dbReference>
<comment type="subcellular location">
    <subcellularLocation>
        <location evidence="3">Cytoplasm</location>
    </subcellularLocation>
</comment>
<keyword evidence="3" id="KW-0378">Hydrolase</keyword>
<keyword evidence="3" id="KW-0690">Ribosome biogenesis</keyword>
<sequence>MTTSTAVVARVDFGACVLLRDDGALIGARARGALMGRRKALGNTVVVGDRVGYAPSGGDAAGFEAVVTEVAPRANAFSRRAPVKRAEEQVVAANLDQVVLVASLAEPAFSPGLADRVLCQAEHAGLAARLVLNKADLAASRDDDAADPESILAAYARAGVAGHVLSAKQVGAALDDLREACRGRRSLFVGHSGVGKSTLLNALVPELDLLEGATNARTGKGRHTTSAAVLVRPEPGFELIDTPGVRSFAPWGIGAQDLDGAYREFHPYLGHCRFGDCRHRNEPGCAVRAAVAAGAIAERRHASYLRLLGELQDEEARLH</sequence>
<dbReference type="NCBIfam" id="TIGR00157">
    <property type="entry name" value="ribosome small subunit-dependent GTPase A"/>
    <property type="match status" value="1"/>
</dbReference>
<dbReference type="InterPro" id="IPR030378">
    <property type="entry name" value="G_CP_dom"/>
</dbReference>
<dbReference type="Proteomes" id="UP000807850">
    <property type="component" value="Unassembled WGS sequence"/>
</dbReference>
<dbReference type="GO" id="GO:0042274">
    <property type="term" value="P:ribosomal small subunit biogenesis"/>
    <property type="evidence" value="ECO:0007669"/>
    <property type="project" value="UniProtKB-UniRule"/>
</dbReference>
<accession>A0A9D6L4Z7</accession>
<name>A0A9D6L4Z7_UNCEI</name>
<dbReference type="GO" id="GO:0019843">
    <property type="term" value="F:rRNA binding"/>
    <property type="evidence" value="ECO:0007669"/>
    <property type="project" value="UniProtKB-KW"/>
</dbReference>